<keyword evidence="1" id="KW-0812">Transmembrane</keyword>
<reference evidence="2 3" key="1">
    <citation type="submission" date="2016-06" db="EMBL/GenBank/DDBJ databases">
        <title>Comparative genomics of the ectomycorrhizal sister species Rhizopogon vinicolor and Rhizopogon vesiculosus (Basidiomycota: Boletales) reveals a divergence of the mating type B locus.</title>
        <authorList>
            <consortium name="DOE Joint Genome Institute"/>
            <person name="Mujic A.B."/>
            <person name="Kuo A."/>
            <person name="Tritt A."/>
            <person name="Lipzen A."/>
            <person name="Chen C."/>
            <person name="Johnson J."/>
            <person name="Sharma A."/>
            <person name="Barry K."/>
            <person name="Grigoriev I.V."/>
            <person name="Spatafora J.W."/>
        </authorList>
    </citation>
    <scope>NUCLEOTIDE SEQUENCE [LARGE SCALE GENOMIC DNA]</scope>
    <source>
        <strain evidence="2 3">AM-OR11-026</strain>
    </source>
</reference>
<feature type="non-terminal residue" evidence="2">
    <location>
        <position position="1"/>
    </location>
</feature>
<dbReference type="EMBL" id="KV448280">
    <property type="protein sequence ID" value="OAX38717.1"/>
    <property type="molecule type" value="Genomic_DNA"/>
</dbReference>
<proteinExistence type="predicted"/>
<dbReference type="InParanoid" id="A0A1B7N1I7"/>
<feature type="transmembrane region" description="Helical" evidence="1">
    <location>
        <begin position="97"/>
        <end position="118"/>
    </location>
</feature>
<gene>
    <name evidence="2" type="ORF">K503DRAFT_691041</name>
</gene>
<dbReference type="Proteomes" id="UP000092154">
    <property type="component" value="Unassembled WGS sequence"/>
</dbReference>
<evidence type="ECO:0000256" key="1">
    <source>
        <dbReference type="SAM" id="Phobius"/>
    </source>
</evidence>
<keyword evidence="1" id="KW-1133">Transmembrane helix</keyword>
<keyword evidence="3" id="KW-1185">Reference proteome</keyword>
<keyword evidence="1" id="KW-0472">Membrane</keyword>
<dbReference type="AlphaFoldDB" id="A0A1B7N1I7"/>
<sequence>ISVKVAGKYKYVLDVDGHGWSSQLKRLMLTNALTFNSTIYPEWCHLVPFQNAYSDLYDALVLFRGDLAGRGVYEELECLTFWIEEDIVASRFRCVRVLCRDCGGVLLLLLSIPIYFLVKVDFVFQLVPHIHEDDERGSKRA</sequence>
<evidence type="ECO:0008006" key="4">
    <source>
        <dbReference type="Google" id="ProtNLM"/>
    </source>
</evidence>
<protein>
    <recommendedName>
        <fullName evidence="4">Glycosyl transferase CAP10 domain-containing protein</fullName>
    </recommendedName>
</protein>
<name>A0A1B7N1I7_9AGAM</name>
<organism evidence="2 3">
    <name type="scientific">Rhizopogon vinicolor AM-OR11-026</name>
    <dbReference type="NCBI Taxonomy" id="1314800"/>
    <lineage>
        <taxon>Eukaryota</taxon>
        <taxon>Fungi</taxon>
        <taxon>Dikarya</taxon>
        <taxon>Basidiomycota</taxon>
        <taxon>Agaricomycotina</taxon>
        <taxon>Agaricomycetes</taxon>
        <taxon>Agaricomycetidae</taxon>
        <taxon>Boletales</taxon>
        <taxon>Suillineae</taxon>
        <taxon>Rhizopogonaceae</taxon>
        <taxon>Rhizopogon</taxon>
    </lineage>
</organism>
<accession>A0A1B7N1I7</accession>
<evidence type="ECO:0000313" key="2">
    <source>
        <dbReference type="EMBL" id="OAX38717.1"/>
    </source>
</evidence>
<evidence type="ECO:0000313" key="3">
    <source>
        <dbReference type="Proteomes" id="UP000092154"/>
    </source>
</evidence>
<dbReference type="OrthoDB" id="5152223at2759"/>